<dbReference type="Gene3D" id="3.10.180.10">
    <property type="entry name" value="2,3-Dihydroxybiphenyl 1,2-Dioxygenase, domain 1"/>
    <property type="match status" value="1"/>
</dbReference>
<dbReference type="SUPFAM" id="SSF54593">
    <property type="entry name" value="Glyoxalase/Bleomycin resistance protein/Dihydroxybiphenyl dioxygenase"/>
    <property type="match status" value="1"/>
</dbReference>
<evidence type="ECO:0000313" key="2">
    <source>
        <dbReference type="EMBL" id="KRO93979.1"/>
    </source>
</evidence>
<accession>A0A0R2U9J0</accession>
<dbReference type="InterPro" id="IPR029068">
    <property type="entry name" value="Glyas_Bleomycin-R_OHBP_Dase"/>
</dbReference>
<name>A0A0R2U9J0_9GAMM</name>
<comment type="caution">
    <text evidence="2">The sequence shown here is derived from an EMBL/GenBank/DDBJ whole genome shotgun (WGS) entry which is preliminary data.</text>
</comment>
<organism evidence="2 3">
    <name type="scientific">SAR92 bacterium BACL26 MAG-121220-bin70</name>
    <dbReference type="NCBI Taxonomy" id="1655626"/>
    <lineage>
        <taxon>Bacteria</taxon>
        <taxon>Pseudomonadati</taxon>
        <taxon>Pseudomonadota</taxon>
        <taxon>Gammaproteobacteria</taxon>
        <taxon>Cellvibrionales</taxon>
        <taxon>Porticoccaceae</taxon>
        <taxon>SAR92 clade</taxon>
    </lineage>
</organism>
<dbReference type="Proteomes" id="UP000051213">
    <property type="component" value="Unassembled WGS sequence"/>
</dbReference>
<dbReference type="CDD" id="cd06587">
    <property type="entry name" value="VOC"/>
    <property type="match status" value="1"/>
</dbReference>
<dbReference type="InterPro" id="IPR037523">
    <property type="entry name" value="VOC_core"/>
</dbReference>
<feature type="domain" description="VOC" evidence="1">
    <location>
        <begin position="2"/>
        <end position="104"/>
    </location>
</feature>
<evidence type="ECO:0000313" key="3">
    <source>
        <dbReference type="Proteomes" id="UP000051213"/>
    </source>
</evidence>
<evidence type="ECO:0000259" key="1">
    <source>
        <dbReference type="PROSITE" id="PS51819"/>
    </source>
</evidence>
<gene>
    <name evidence="2" type="ORF">ABS24_02980</name>
</gene>
<dbReference type="Pfam" id="PF00903">
    <property type="entry name" value="Glyoxalase"/>
    <property type="match status" value="1"/>
</dbReference>
<sequence length="104" mass="11902">MHLEHLNLNVNSIENTLAFYRAAFPHWIIRDSGEDEGENSKWVHFGDDWQFLTFNQNSGVELRIKKDGHHGFGHMGYVVRALDALVMRLKGAGFEGHHYGAQNP</sequence>
<dbReference type="PROSITE" id="PS51819">
    <property type="entry name" value="VOC"/>
    <property type="match status" value="1"/>
</dbReference>
<dbReference type="EMBL" id="LICA01000190">
    <property type="protein sequence ID" value="KRO93979.1"/>
    <property type="molecule type" value="Genomic_DNA"/>
</dbReference>
<protein>
    <recommendedName>
        <fullName evidence="1">VOC domain-containing protein</fullName>
    </recommendedName>
</protein>
<dbReference type="AlphaFoldDB" id="A0A0R2U9J0"/>
<dbReference type="InterPro" id="IPR004360">
    <property type="entry name" value="Glyas_Fos-R_dOase_dom"/>
</dbReference>
<proteinExistence type="predicted"/>
<reference evidence="2 3" key="1">
    <citation type="submission" date="2015-10" db="EMBL/GenBank/DDBJ databases">
        <title>Metagenome-Assembled Genomes uncover a global brackish microbiome.</title>
        <authorList>
            <person name="Hugerth L.W."/>
            <person name="Larsson J."/>
            <person name="Alneberg J."/>
            <person name="Lindh M.V."/>
            <person name="Legrand C."/>
            <person name="Pinhassi J."/>
            <person name="Andersson A.F."/>
        </authorList>
    </citation>
    <scope>NUCLEOTIDE SEQUENCE [LARGE SCALE GENOMIC DNA]</scope>
    <source>
        <strain evidence="2">BACL26 MAG-121220-bin70</strain>
    </source>
</reference>
<feature type="non-terminal residue" evidence="2">
    <location>
        <position position="104"/>
    </location>
</feature>